<gene>
    <name evidence="2" type="ORF">AWC38_SpisGene2891</name>
</gene>
<dbReference type="PANTHER" id="PTHR46780">
    <property type="entry name" value="PROTEIN EVA-1"/>
    <property type="match status" value="1"/>
</dbReference>
<dbReference type="InterPro" id="IPR043159">
    <property type="entry name" value="Lectin_gal-bd_sf"/>
</dbReference>
<dbReference type="PROSITE" id="PS50092">
    <property type="entry name" value="TSP1"/>
    <property type="match status" value="2"/>
</dbReference>
<protein>
    <submittedName>
        <fullName evidence="2">Rhamnose-binding lectin</fullName>
    </submittedName>
</protein>
<comment type="caution">
    <text evidence="2">The sequence shown here is derived from an EMBL/GenBank/DDBJ whole genome shotgun (WGS) entry which is preliminary data.</text>
</comment>
<evidence type="ECO:0000259" key="1">
    <source>
        <dbReference type="PROSITE" id="PS50228"/>
    </source>
</evidence>
<dbReference type="EMBL" id="LSMT01000025">
    <property type="protein sequence ID" value="PFX32241.1"/>
    <property type="molecule type" value="Genomic_DNA"/>
</dbReference>
<sequence length="470" mass="53316">MFSSFQVEVIYTAWGPWGPCETCGLTARRIRKRQCVNPGIEYFAPPWGCRDSSSLAQQKHCYHSCGVYRMEWSEHYGMTPTNLSCYDNIVIITHAVSWNDNENCNYDQSAMTIIQNLCDGRKSCVVANKRRLLGGSCERSLIFAMYYSCQTAYGGLDTEWSAWSNCTECGHRPVRRRIKPCLSPVSKNRGAHCPLIEQIVPCNFPCPDKNVSLDDGQNTTIVCPKDKDYYTVIEIRSVFYGNGICPSNNGSKVAVMKRCQGRSQCYLEASADIFNDSCPGFKKYLNVTYRCQSIYRMEWFENYGMTPTNLSCYDNMVIITHAVSWNDNGNCNYDQSAMTIIQNLCDGRKSCVVENKKRLLGGSCEYSLTFVMYYSCQTDKNLSLDDGQNTTIVCPKDNDYYTVIEIRSVFYGNGICPSNNGSKVAVMKRCQGRSQCYLEALADIFNDSCPWLKKYLNVTYRCQSSKCSSK</sequence>
<proteinExistence type="predicted"/>
<dbReference type="GO" id="GO:0030246">
    <property type="term" value="F:carbohydrate binding"/>
    <property type="evidence" value="ECO:0007669"/>
    <property type="project" value="UniProtKB-KW"/>
</dbReference>
<keyword evidence="3" id="KW-1185">Reference proteome</keyword>
<dbReference type="PROSITE" id="PS50228">
    <property type="entry name" value="SUEL_LECTIN"/>
    <property type="match status" value="2"/>
</dbReference>
<dbReference type="OrthoDB" id="1100386at2759"/>
<evidence type="ECO:0000313" key="3">
    <source>
        <dbReference type="Proteomes" id="UP000225706"/>
    </source>
</evidence>
<organism evidence="2 3">
    <name type="scientific">Stylophora pistillata</name>
    <name type="common">Smooth cauliflower coral</name>
    <dbReference type="NCBI Taxonomy" id="50429"/>
    <lineage>
        <taxon>Eukaryota</taxon>
        <taxon>Metazoa</taxon>
        <taxon>Cnidaria</taxon>
        <taxon>Anthozoa</taxon>
        <taxon>Hexacorallia</taxon>
        <taxon>Scleractinia</taxon>
        <taxon>Astrocoeniina</taxon>
        <taxon>Pocilloporidae</taxon>
        <taxon>Stylophora</taxon>
    </lineage>
</organism>
<dbReference type="InterPro" id="IPR000922">
    <property type="entry name" value="Lectin_gal-bd_dom"/>
</dbReference>
<reference evidence="3" key="1">
    <citation type="journal article" date="2017" name="bioRxiv">
        <title>Comparative analysis of the genomes of Stylophora pistillata and Acropora digitifera provides evidence for extensive differences between species of corals.</title>
        <authorList>
            <person name="Voolstra C.R."/>
            <person name="Li Y."/>
            <person name="Liew Y.J."/>
            <person name="Baumgarten S."/>
            <person name="Zoccola D."/>
            <person name="Flot J.-F."/>
            <person name="Tambutte S."/>
            <person name="Allemand D."/>
            <person name="Aranda M."/>
        </authorList>
    </citation>
    <scope>NUCLEOTIDE SEQUENCE [LARGE SCALE GENOMIC DNA]</scope>
</reference>
<dbReference type="InterPro" id="IPR000884">
    <property type="entry name" value="TSP1_rpt"/>
</dbReference>
<evidence type="ECO:0000313" key="2">
    <source>
        <dbReference type="EMBL" id="PFX32241.1"/>
    </source>
</evidence>
<dbReference type="SUPFAM" id="SSF82895">
    <property type="entry name" value="TSP-1 type 1 repeat"/>
    <property type="match status" value="1"/>
</dbReference>
<feature type="domain" description="SUEL-type lectin" evidence="1">
    <location>
        <begin position="216"/>
        <end position="292"/>
    </location>
</feature>
<accession>A0A2B4SQQ9</accession>
<dbReference type="InterPro" id="IPR036383">
    <property type="entry name" value="TSP1_rpt_sf"/>
</dbReference>
<feature type="domain" description="SUEL-type lectin" evidence="1">
    <location>
        <begin position="387"/>
        <end position="463"/>
    </location>
</feature>
<dbReference type="AlphaFoldDB" id="A0A2B4SQQ9"/>
<dbReference type="SMART" id="SM00209">
    <property type="entry name" value="TSP1"/>
    <property type="match status" value="2"/>
</dbReference>
<dbReference type="Pfam" id="PF00090">
    <property type="entry name" value="TSP_1"/>
    <property type="match status" value="2"/>
</dbReference>
<name>A0A2B4SQQ9_STYPI</name>
<dbReference type="Pfam" id="PF02140">
    <property type="entry name" value="SUEL_Lectin"/>
    <property type="match status" value="2"/>
</dbReference>
<dbReference type="Gene3D" id="2.20.100.10">
    <property type="entry name" value="Thrombospondin type-1 (TSP1) repeat"/>
    <property type="match status" value="1"/>
</dbReference>
<keyword evidence="2" id="KW-0430">Lectin</keyword>
<dbReference type="Gene3D" id="2.60.120.740">
    <property type="match status" value="2"/>
</dbReference>
<dbReference type="Proteomes" id="UP000225706">
    <property type="component" value="Unassembled WGS sequence"/>
</dbReference>